<keyword evidence="2 5" id="KW-0808">Transferase</keyword>
<dbReference type="PROSITE" id="PS00101">
    <property type="entry name" value="HEXAPEP_TRANSFERASES"/>
    <property type="match status" value="1"/>
</dbReference>
<accession>A0A085WNU2</accession>
<dbReference type="InterPro" id="IPR051159">
    <property type="entry name" value="Hexapeptide_acetyltransf"/>
</dbReference>
<dbReference type="InterPro" id="IPR001451">
    <property type="entry name" value="Hexapep"/>
</dbReference>
<reference evidence="5 6" key="1">
    <citation type="submission" date="2014-04" db="EMBL/GenBank/DDBJ databases">
        <title>Genome assembly of Hyalangium minutum DSM 14724.</title>
        <authorList>
            <person name="Sharma G."/>
            <person name="Subramanian S."/>
        </authorList>
    </citation>
    <scope>NUCLEOTIDE SEQUENCE [LARGE SCALE GENOMIC DNA]</scope>
    <source>
        <strain evidence="5 6">DSM 14724</strain>
    </source>
</reference>
<dbReference type="STRING" id="394096.DB31_6330"/>
<dbReference type="CDD" id="cd04647">
    <property type="entry name" value="LbH_MAT_like"/>
    <property type="match status" value="1"/>
</dbReference>
<sequence length="206" mass="22564">MEDLDARRREQHKQRLSWMPWLYFSLKPRHRKWAEEWQREVQARFMELETIQIAEGCFVAPEARLFAEPGRTLVIGPGSSIAADVFVHGPVTLGRQVSINARASLDGGAAGIHIGDGTRIATGATLYAFNHGMDPDRPLREQPVTSRGIRVGADVWIGANAGVTDGVTIGAHAVVGMGAIVTRDVPEWAIVAGVPARVVGDRRERR</sequence>
<dbReference type="Gene3D" id="2.160.10.10">
    <property type="entry name" value="Hexapeptide repeat proteins"/>
    <property type="match status" value="1"/>
</dbReference>
<keyword evidence="6" id="KW-1185">Reference proteome</keyword>
<dbReference type="GO" id="GO:0008374">
    <property type="term" value="F:O-acyltransferase activity"/>
    <property type="evidence" value="ECO:0007669"/>
    <property type="project" value="TreeGrafter"/>
</dbReference>
<evidence type="ECO:0000313" key="5">
    <source>
        <dbReference type="EMBL" id="KFE69355.1"/>
    </source>
</evidence>
<evidence type="ECO:0000313" key="6">
    <source>
        <dbReference type="Proteomes" id="UP000028725"/>
    </source>
</evidence>
<keyword evidence="4" id="KW-0012">Acyltransferase</keyword>
<dbReference type="EMBL" id="JMCB01000004">
    <property type="protein sequence ID" value="KFE69355.1"/>
    <property type="molecule type" value="Genomic_DNA"/>
</dbReference>
<dbReference type="SUPFAM" id="SSF51161">
    <property type="entry name" value="Trimeric LpxA-like enzymes"/>
    <property type="match status" value="1"/>
</dbReference>
<evidence type="ECO:0000256" key="4">
    <source>
        <dbReference type="ARBA" id="ARBA00023315"/>
    </source>
</evidence>
<dbReference type="Pfam" id="PF14602">
    <property type="entry name" value="Hexapep_2"/>
    <property type="match status" value="1"/>
</dbReference>
<dbReference type="InterPro" id="IPR011004">
    <property type="entry name" value="Trimer_LpxA-like_sf"/>
</dbReference>
<keyword evidence="3" id="KW-0677">Repeat</keyword>
<dbReference type="GO" id="GO:0005829">
    <property type="term" value="C:cytosol"/>
    <property type="evidence" value="ECO:0007669"/>
    <property type="project" value="TreeGrafter"/>
</dbReference>
<dbReference type="AlphaFoldDB" id="A0A085WNU2"/>
<protein>
    <submittedName>
        <fullName evidence="5">Maltose O-acetyltransferase</fullName>
    </submittedName>
</protein>
<proteinExistence type="inferred from homology"/>
<dbReference type="PANTHER" id="PTHR23416:SF23">
    <property type="entry name" value="ACETYLTRANSFERASE C18B11.09C-RELATED"/>
    <property type="match status" value="1"/>
</dbReference>
<comment type="caution">
    <text evidence="5">The sequence shown here is derived from an EMBL/GenBank/DDBJ whole genome shotgun (WGS) entry which is preliminary data.</text>
</comment>
<dbReference type="InterPro" id="IPR018357">
    <property type="entry name" value="Hexapep_transf_CS"/>
</dbReference>
<name>A0A085WNU2_9BACT</name>
<evidence type="ECO:0000256" key="2">
    <source>
        <dbReference type="ARBA" id="ARBA00022679"/>
    </source>
</evidence>
<dbReference type="Proteomes" id="UP000028725">
    <property type="component" value="Unassembled WGS sequence"/>
</dbReference>
<evidence type="ECO:0000256" key="1">
    <source>
        <dbReference type="ARBA" id="ARBA00007274"/>
    </source>
</evidence>
<comment type="similarity">
    <text evidence="1">Belongs to the transferase hexapeptide repeat family.</text>
</comment>
<organism evidence="5 6">
    <name type="scientific">Hyalangium minutum</name>
    <dbReference type="NCBI Taxonomy" id="394096"/>
    <lineage>
        <taxon>Bacteria</taxon>
        <taxon>Pseudomonadati</taxon>
        <taxon>Myxococcota</taxon>
        <taxon>Myxococcia</taxon>
        <taxon>Myxococcales</taxon>
        <taxon>Cystobacterineae</taxon>
        <taxon>Archangiaceae</taxon>
        <taxon>Hyalangium</taxon>
    </lineage>
</organism>
<evidence type="ECO:0000256" key="3">
    <source>
        <dbReference type="ARBA" id="ARBA00022737"/>
    </source>
</evidence>
<gene>
    <name evidence="5" type="ORF">DB31_6330</name>
</gene>
<dbReference type="PANTHER" id="PTHR23416">
    <property type="entry name" value="SIALIC ACID SYNTHASE-RELATED"/>
    <property type="match status" value="1"/>
</dbReference>